<accession>A0AAV9QUY2</accession>
<reference evidence="1 2" key="1">
    <citation type="submission" date="2021-06" db="EMBL/GenBank/DDBJ databases">
        <authorList>
            <person name="Palmer J.M."/>
        </authorList>
    </citation>
    <scope>NUCLEOTIDE SEQUENCE [LARGE SCALE GENOMIC DNA]</scope>
    <source>
        <strain evidence="1 2">MEX-2019</strain>
        <tissue evidence="1">Muscle</tissue>
    </source>
</reference>
<organism evidence="1 2">
    <name type="scientific">Crenichthys baileyi</name>
    <name type="common">White River springfish</name>
    <dbReference type="NCBI Taxonomy" id="28760"/>
    <lineage>
        <taxon>Eukaryota</taxon>
        <taxon>Metazoa</taxon>
        <taxon>Chordata</taxon>
        <taxon>Craniata</taxon>
        <taxon>Vertebrata</taxon>
        <taxon>Euteleostomi</taxon>
        <taxon>Actinopterygii</taxon>
        <taxon>Neopterygii</taxon>
        <taxon>Teleostei</taxon>
        <taxon>Neoteleostei</taxon>
        <taxon>Acanthomorphata</taxon>
        <taxon>Ovalentaria</taxon>
        <taxon>Atherinomorphae</taxon>
        <taxon>Cyprinodontiformes</taxon>
        <taxon>Goodeidae</taxon>
        <taxon>Crenichthys</taxon>
    </lineage>
</organism>
<gene>
    <name evidence="1" type="ORF">CRENBAI_018417</name>
</gene>
<evidence type="ECO:0000313" key="1">
    <source>
        <dbReference type="EMBL" id="KAK5599620.1"/>
    </source>
</evidence>
<protein>
    <submittedName>
        <fullName evidence="1">Uncharacterized protein</fullName>
    </submittedName>
</protein>
<sequence length="275" mass="30162">MLKLLSCSQRLGGGFFSRISSLLLRPPSCYKISITHRSLTCLSTLRCFTDPLLQPGPKETITNSTIHQSPANLSLCGYTHLLCTKRSIRMRGRGKTGGKARAKATIQSSCAGLEILELAGNAARDNKKTRAMTCSWLSTTTRTSTSCCEKTAEENVAYAAVYFTMKRDDPLYSNIRSAQSRRHMKKNRREEMVEYASVNVDRATADLSPEELLPLCGGECPLHLHHRMAAQGTVGSSLPTTSDIYPSQCRGTALRIMKDSTHPAHGFSSSPQEDG</sequence>
<keyword evidence="2" id="KW-1185">Reference proteome</keyword>
<name>A0AAV9QUY2_9TELE</name>
<dbReference type="Proteomes" id="UP001311232">
    <property type="component" value="Unassembled WGS sequence"/>
</dbReference>
<dbReference type="AlphaFoldDB" id="A0AAV9QUY2"/>
<comment type="caution">
    <text evidence="1">The sequence shown here is derived from an EMBL/GenBank/DDBJ whole genome shotgun (WGS) entry which is preliminary data.</text>
</comment>
<dbReference type="EMBL" id="JAHHUM010002925">
    <property type="protein sequence ID" value="KAK5599620.1"/>
    <property type="molecule type" value="Genomic_DNA"/>
</dbReference>
<proteinExistence type="predicted"/>
<evidence type="ECO:0000313" key="2">
    <source>
        <dbReference type="Proteomes" id="UP001311232"/>
    </source>
</evidence>